<reference evidence="1" key="1">
    <citation type="submission" date="2022-01" db="EMBL/GenBank/DDBJ databases">
        <title>Comparative genomics reveals a dynamic genome evolution in the ectomycorrhizal milk-cap (Lactarius) mushrooms.</title>
        <authorList>
            <consortium name="DOE Joint Genome Institute"/>
            <person name="Lebreton A."/>
            <person name="Tang N."/>
            <person name="Kuo A."/>
            <person name="LaButti K."/>
            <person name="Drula E."/>
            <person name="Barry K."/>
            <person name="Clum A."/>
            <person name="Lipzen A."/>
            <person name="Mousain D."/>
            <person name="Ng V."/>
            <person name="Wang R."/>
            <person name="Wang X."/>
            <person name="Dai Y."/>
            <person name="Henrissat B."/>
            <person name="Grigoriev I.V."/>
            <person name="Guerin-Laguette A."/>
            <person name="Yu F."/>
            <person name="Martin F.M."/>
        </authorList>
    </citation>
    <scope>NUCLEOTIDE SEQUENCE</scope>
    <source>
        <strain evidence="1">QP</strain>
    </source>
</reference>
<dbReference type="PANTHER" id="PTHR18901:SF38">
    <property type="entry name" value="PSEUDOURIDINE-5'-PHOSPHATASE"/>
    <property type="match status" value="1"/>
</dbReference>
<dbReference type="Gene3D" id="3.40.50.1000">
    <property type="entry name" value="HAD superfamily/HAD-like"/>
    <property type="match status" value="1"/>
</dbReference>
<sequence>VQLLPGVAHFATHGVPIAIATSSRRRKYERKTAHLQHIFARFGEHVVCGDDGAGRGKPFLDVFLVAVRVLGRAVGSSEDDSTAGVGGAEHAERARGLVFEDAIPGVQAGKRAGMSVVWVPDQDLLNVGCSRAVEQPDQSQTLRSLEHFVPEEWVYLPLS</sequence>
<protein>
    <submittedName>
        <fullName evidence="1">Uncharacterized protein</fullName>
    </submittedName>
</protein>
<dbReference type="Pfam" id="PF00702">
    <property type="entry name" value="Hydrolase"/>
    <property type="match status" value="1"/>
</dbReference>
<feature type="non-terminal residue" evidence="1">
    <location>
        <position position="159"/>
    </location>
</feature>
<accession>A0AAD4LIZ2</accession>
<evidence type="ECO:0000313" key="2">
    <source>
        <dbReference type="Proteomes" id="UP001201163"/>
    </source>
</evidence>
<dbReference type="InterPro" id="IPR023214">
    <property type="entry name" value="HAD_sf"/>
</dbReference>
<dbReference type="EMBL" id="JAKELL010000017">
    <property type="protein sequence ID" value="KAH8993688.1"/>
    <property type="molecule type" value="Genomic_DNA"/>
</dbReference>
<dbReference type="GO" id="GO:0016791">
    <property type="term" value="F:phosphatase activity"/>
    <property type="evidence" value="ECO:0007669"/>
    <property type="project" value="TreeGrafter"/>
</dbReference>
<proteinExistence type="predicted"/>
<dbReference type="Proteomes" id="UP001201163">
    <property type="component" value="Unassembled WGS sequence"/>
</dbReference>
<evidence type="ECO:0000313" key="1">
    <source>
        <dbReference type="EMBL" id="KAH8993688.1"/>
    </source>
</evidence>
<feature type="non-terminal residue" evidence="1">
    <location>
        <position position="1"/>
    </location>
</feature>
<dbReference type="SUPFAM" id="SSF56784">
    <property type="entry name" value="HAD-like"/>
    <property type="match status" value="1"/>
</dbReference>
<dbReference type="PANTHER" id="PTHR18901">
    <property type="entry name" value="2-DEOXYGLUCOSE-6-PHOSPHATE PHOSPHATASE 2"/>
    <property type="match status" value="1"/>
</dbReference>
<dbReference type="AlphaFoldDB" id="A0AAD4LIZ2"/>
<comment type="caution">
    <text evidence="1">The sequence shown here is derived from an EMBL/GenBank/DDBJ whole genome shotgun (WGS) entry which is preliminary data.</text>
</comment>
<organism evidence="1 2">
    <name type="scientific">Lactarius akahatsu</name>
    <dbReference type="NCBI Taxonomy" id="416441"/>
    <lineage>
        <taxon>Eukaryota</taxon>
        <taxon>Fungi</taxon>
        <taxon>Dikarya</taxon>
        <taxon>Basidiomycota</taxon>
        <taxon>Agaricomycotina</taxon>
        <taxon>Agaricomycetes</taxon>
        <taxon>Russulales</taxon>
        <taxon>Russulaceae</taxon>
        <taxon>Lactarius</taxon>
    </lineage>
</organism>
<keyword evidence="2" id="KW-1185">Reference proteome</keyword>
<dbReference type="InterPro" id="IPR036412">
    <property type="entry name" value="HAD-like_sf"/>
</dbReference>
<gene>
    <name evidence="1" type="ORF">EDB92DRAFT_1768065</name>
</gene>
<name>A0AAD4LIZ2_9AGAM</name>